<name>A0A1X0YK40_ECOLX</name>
<feature type="domain" description="Phage tail fibre protein N-terminal" evidence="3">
    <location>
        <begin position="1"/>
        <end position="150"/>
    </location>
</feature>
<evidence type="ECO:0000259" key="3">
    <source>
        <dbReference type="Pfam" id="PF12571"/>
    </source>
</evidence>
<dbReference type="GO" id="GO:0019062">
    <property type="term" value="P:virion attachment to host cell"/>
    <property type="evidence" value="ECO:0007669"/>
    <property type="project" value="InterPro"/>
</dbReference>
<dbReference type="PANTHER" id="PTHR35191">
    <property type="entry name" value="PROPHAGE SIDE TAIL FIBER PROTEIN HOMOLOG STFQ-RELATED"/>
    <property type="match status" value="1"/>
</dbReference>
<dbReference type="RefSeq" id="WP_001402746.1">
    <property type="nucleotide sequence ID" value="NZ_AP022409.1"/>
</dbReference>
<evidence type="ECO:0000256" key="1">
    <source>
        <dbReference type="ARBA" id="ARBA00004328"/>
    </source>
</evidence>
<evidence type="ECO:0000313" key="6">
    <source>
        <dbReference type="EMBL" id="NAG18989.1"/>
    </source>
</evidence>
<reference evidence="5" key="1">
    <citation type="journal article" date="2018" name="Genome Biol.">
        <title>SKESA: strategic k-mer extension for scrupulous assemblies.</title>
        <authorList>
            <person name="Souvorov A."/>
            <person name="Agarwala R."/>
            <person name="Lipman D.J."/>
        </authorList>
    </citation>
    <scope>NUCLEOTIDE SEQUENCE</scope>
    <source>
        <strain evidence="5">SJP41</strain>
    </source>
</reference>
<dbReference type="EMBL" id="WXKQ01000005">
    <property type="protein sequence ID" value="NAG18989.1"/>
    <property type="molecule type" value="Genomic_DNA"/>
</dbReference>
<gene>
    <name evidence="6" type="ORF">GUC01_08105</name>
    <name evidence="5" type="ORF">J8F57_003169</name>
</gene>
<evidence type="ECO:0000256" key="2">
    <source>
        <dbReference type="ARBA" id="ARBA00022581"/>
    </source>
</evidence>
<protein>
    <submittedName>
        <fullName evidence="6">Phage tail protein</fullName>
    </submittedName>
</protein>
<dbReference type="PANTHER" id="PTHR35191:SF1">
    <property type="entry name" value="PROPHAGE SIDE TAIL FIBER PROTEIN HOMOLOG STFQ-RELATED"/>
    <property type="match status" value="1"/>
</dbReference>
<dbReference type="InterPro" id="IPR022225">
    <property type="entry name" value="Phage_tail_fibre_N"/>
</dbReference>
<dbReference type="EMBL" id="DADPIR010000021">
    <property type="protein sequence ID" value="HAZ7492926.1"/>
    <property type="molecule type" value="Genomic_DNA"/>
</dbReference>
<organism evidence="6 7">
    <name type="scientific">Escherichia coli</name>
    <dbReference type="NCBI Taxonomy" id="562"/>
    <lineage>
        <taxon>Bacteria</taxon>
        <taxon>Pseudomonadati</taxon>
        <taxon>Pseudomonadota</taxon>
        <taxon>Gammaproteobacteria</taxon>
        <taxon>Enterobacterales</taxon>
        <taxon>Enterobacteriaceae</taxon>
        <taxon>Escherichia</taxon>
    </lineage>
</organism>
<dbReference type="AlphaFoldDB" id="A0A1X0YK40"/>
<accession>A0A1X0YK40</accession>
<feature type="domain" description="Glycine-rich" evidence="4">
    <location>
        <begin position="381"/>
        <end position="601"/>
    </location>
</feature>
<dbReference type="Pfam" id="PF03406">
    <property type="entry name" value="Phage_fiber_2"/>
    <property type="match status" value="4"/>
</dbReference>
<reference evidence="6 7" key="2">
    <citation type="journal article" date="2019" name="Nat. Med.">
        <title>A library of human gut bacterial isolates paired with longitudinal multiomics data enables mechanistic microbiome research.</title>
        <authorList>
            <person name="Poyet M."/>
            <person name="Groussin M."/>
            <person name="Gibbons S.M."/>
            <person name="Avila-Pacheco J."/>
            <person name="Jiang X."/>
            <person name="Kearney S.M."/>
            <person name="Perrotta A.R."/>
            <person name="Berdy B."/>
            <person name="Zhao S."/>
            <person name="Lieberman T.D."/>
            <person name="Swanson P.K."/>
            <person name="Smith M."/>
            <person name="Roesemann S."/>
            <person name="Alexander J.E."/>
            <person name="Rich S.A."/>
            <person name="Livny J."/>
            <person name="Vlamakis H."/>
            <person name="Clish C."/>
            <person name="Bullock K."/>
            <person name="Deik A."/>
            <person name="Scott J."/>
            <person name="Pierce K.A."/>
            <person name="Xavier R.J."/>
            <person name="Alm E.J."/>
        </authorList>
    </citation>
    <scope>NUCLEOTIDE SEQUENCE [LARGE SCALE GENOMIC DNA]</scope>
    <source>
        <strain evidence="6 7">BIOML-A112</strain>
    </source>
</reference>
<comment type="subcellular location">
    <subcellularLocation>
        <location evidence="1">Virion</location>
    </subcellularLocation>
</comment>
<sequence length="608" mass="63813">MDNEFYTLLTDRGMAKIANALADKKQLHLQKMAVGDSGGQYYEPTVSQTKLRHEVWRGDLNTLTVAPNNPNWLIAELVLPENIGGWYVREVGVFDTDGELIAIGKFPESYKPLLPGGSGKQVCIRLIMEVSNTTAVTLTVDPSIVLATRDYVDSQLDEHERSTNHPDATLTQKGFTQLSNATDSDDETKAATPKAVKAAMIEARNHRHTWSQITDIPDGTLTQKGIVKLNNATDSNSTTEAATPSAVKAAYDLANSKAAGSHTHPWGQITSIPDGTLTQKGIVKLNNATNSNSTTEAATPSAVKAAYDLANSKAAGNHTHPWGQITGVPDGTLSQKGIVKLNNATDSNSTTEAATPSAVKAAMDKAKTAAPANHTHTSFYTTNGTFIVPEGVTILFVEIMGGGGGGAGGAQSSHYEACGGNAGELIVDYLNVAPGQHFSVKIGAGGNGGPFWNNPPVSQIKYSYDKTETTQKSFDGGDSSFSNLTAKGGHGGYNIYHSNTTQPYIKFSDDPKGTPPNAIPSSAEFYPGKNGENSIYGKGGASGTVITENLSNGGKKAVMAKPTAATGYGSGGAGGSYLPPFQYKNNELTNLGNTSGTKGASGFVKISW</sequence>
<evidence type="ECO:0000259" key="4">
    <source>
        <dbReference type="Pfam" id="PF21722"/>
    </source>
</evidence>
<dbReference type="Pfam" id="PF12571">
    <property type="entry name" value="Phage_tail_fib"/>
    <property type="match status" value="1"/>
</dbReference>
<keyword evidence="2" id="KW-0945">Host-virus interaction</keyword>
<evidence type="ECO:0000313" key="5">
    <source>
        <dbReference type="EMBL" id="HAZ7492926.1"/>
    </source>
</evidence>
<dbReference type="Proteomes" id="UP000868636">
    <property type="component" value="Unassembled WGS sequence"/>
</dbReference>
<dbReference type="GO" id="GO:0046718">
    <property type="term" value="P:symbiont entry into host cell"/>
    <property type="evidence" value="ECO:0007669"/>
    <property type="project" value="InterPro"/>
</dbReference>
<dbReference type="InterPro" id="IPR049304">
    <property type="entry name" value="Gly_rich_dom"/>
</dbReference>
<dbReference type="Pfam" id="PF21722">
    <property type="entry name" value="Gly_rich_2"/>
    <property type="match status" value="1"/>
</dbReference>
<dbReference type="InterPro" id="IPR005068">
    <property type="entry name" value="Phage_lambda_Stf-r2"/>
</dbReference>
<evidence type="ECO:0000313" key="7">
    <source>
        <dbReference type="Proteomes" id="UP000475070"/>
    </source>
</evidence>
<proteinExistence type="predicted"/>
<comment type="caution">
    <text evidence="6">The sequence shown here is derived from an EMBL/GenBank/DDBJ whole genome shotgun (WGS) entry which is preliminary data.</text>
</comment>
<dbReference type="InterPro" id="IPR051934">
    <property type="entry name" value="Phage_Tail_Fiber_Structural"/>
</dbReference>
<dbReference type="Proteomes" id="UP000475070">
    <property type="component" value="Unassembled WGS sequence"/>
</dbReference>
<reference evidence="5" key="3">
    <citation type="submission" date="2021-03" db="EMBL/GenBank/DDBJ databases">
        <authorList>
            <consortium name="NCBI Pathogen Detection Project"/>
        </authorList>
    </citation>
    <scope>NUCLEOTIDE SEQUENCE</scope>
    <source>
        <strain evidence="5">SJP41</strain>
    </source>
</reference>